<organism evidence="1 2">
    <name type="scientific">bacterium (Candidatus Gribaldobacteria) CG_4_10_14_0_2_um_filter_41_16</name>
    <dbReference type="NCBI Taxonomy" id="2014265"/>
    <lineage>
        <taxon>Bacteria</taxon>
        <taxon>Candidatus Gribaldobacteria</taxon>
    </lineage>
</organism>
<gene>
    <name evidence="1" type="ORF">COX74_00280</name>
</gene>
<dbReference type="AlphaFoldDB" id="A0A2M7VJ65"/>
<evidence type="ECO:0000313" key="1">
    <source>
        <dbReference type="EMBL" id="PJA01895.1"/>
    </source>
</evidence>
<reference evidence="2" key="1">
    <citation type="submission" date="2017-09" db="EMBL/GenBank/DDBJ databases">
        <title>Depth-based differentiation of microbial function through sediment-hosted aquifers and enrichment of novel symbionts in the deep terrestrial subsurface.</title>
        <authorList>
            <person name="Probst A.J."/>
            <person name="Ladd B."/>
            <person name="Jarett J.K."/>
            <person name="Geller-Mcgrath D.E."/>
            <person name="Sieber C.M.K."/>
            <person name="Emerson J.B."/>
            <person name="Anantharaman K."/>
            <person name="Thomas B.C."/>
            <person name="Malmstrom R."/>
            <person name="Stieglmeier M."/>
            <person name="Klingl A."/>
            <person name="Woyke T."/>
            <person name="Ryan C.M."/>
            <person name="Banfield J.F."/>
        </authorList>
    </citation>
    <scope>NUCLEOTIDE SEQUENCE [LARGE SCALE GENOMIC DNA]</scope>
</reference>
<comment type="caution">
    <text evidence="1">The sequence shown here is derived from an EMBL/GenBank/DDBJ whole genome shotgun (WGS) entry which is preliminary data.</text>
</comment>
<evidence type="ECO:0000313" key="2">
    <source>
        <dbReference type="Proteomes" id="UP000229364"/>
    </source>
</evidence>
<protein>
    <submittedName>
        <fullName evidence="1">Uncharacterized protein</fullName>
    </submittedName>
</protein>
<dbReference type="EMBL" id="PFPR01000007">
    <property type="protein sequence ID" value="PJA01895.1"/>
    <property type="molecule type" value="Genomic_DNA"/>
</dbReference>
<dbReference type="Proteomes" id="UP000229364">
    <property type="component" value="Unassembled WGS sequence"/>
</dbReference>
<proteinExistence type="predicted"/>
<accession>A0A2M7VJ65</accession>
<name>A0A2M7VJ65_9BACT</name>
<sequence length="119" mass="13691">MDIKFLELLIDENGKRSSPTTTEALFEVGESDIKIGVTDKFLHACKSVNPRWTAELFLKEFGKLMIQKMLIENNVSDYVFKAHNFLKGNDCMSLEEIKEKLENDIMKAEEKQNSIGFKI</sequence>